<feature type="transmembrane region" description="Helical" evidence="10">
    <location>
        <begin position="324"/>
        <end position="345"/>
    </location>
</feature>
<evidence type="ECO:0000256" key="2">
    <source>
        <dbReference type="ARBA" id="ARBA00010617"/>
    </source>
</evidence>
<protein>
    <submittedName>
        <fullName evidence="11">Uncharacterized protein</fullName>
    </submittedName>
</protein>
<evidence type="ECO:0000256" key="5">
    <source>
        <dbReference type="ARBA" id="ARBA00023002"/>
    </source>
</evidence>
<dbReference type="InterPro" id="IPR050121">
    <property type="entry name" value="Cytochrome_P450_monoxygenase"/>
</dbReference>
<keyword evidence="10" id="KW-0472">Membrane</keyword>
<dbReference type="InterPro" id="IPR001128">
    <property type="entry name" value="Cyt_P450"/>
</dbReference>
<dbReference type="GO" id="GO:0004497">
    <property type="term" value="F:monooxygenase activity"/>
    <property type="evidence" value="ECO:0007669"/>
    <property type="project" value="UniProtKB-KW"/>
</dbReference>
<evidence type="ECO:0000256" key="4">
    <source>
        <dbReference type="ARBA" id="ARBA00022723"/>
    </source>
</evidence>
<name>A0A3D8RD61_9HELO</name>
<keyword evidence="12" id="KW-1185">Reference proteome</keyword>
<evidence type="ECO:0000256" key="8">
    <source>
        <dbReference type="PIRSR" id="PIRSR602401-1"/>
    </source>
</evidence>
<dbReference type="PRINTS" id="PR00385">
    <property type="entry name" value="P450"/>
</dbReference>
<dbReference type="PANTHER" id="PTHR24305:SF29">
    <property type="entry name" value="BENZOATE-PARA-HYDROXYLASE"/>
    <property type="match status" value="1"/>
</dbReference>
<keyword evidence="6 8" id="KW-0408">Iron</keyword>
<sequence>MPHMPSLSAEQVEPGNLIVSIHLLRTGLHWAQQYPLSTIALLVIGSFLLRIAYLYLLHPLARFPGPVLAPASNGFWYCTILGGRGPWKNHAWHQKWGPIVRIAPNHLSFSSHDAQKIIYGFGTREVPSMRKDPIFFTPEVDHSMNIINETNKEEHSRMRRMLSYAFSNTNLLENEDVLLRRTDDFLEHVGSTASHDGKRGINIVREFNYVTFNIMGEMSFGDSFESRLKEQAEYRHHWADVIVNSTFYNDFMRAVCVIPGLFSILERTKPDMIKKTLYRHAEYATEHTEARLQSPSTRKDFMYHILSSKGSQATPVEIASHFNVVMMAGAVTTATFLSGVTYYLGCNRSAMLRLQSELRSRFPSLDAINSRELLSCEYLNAVIEEGLRIYPPAGAGHLSRIVPPGGCEISGKWIPGGTRVSVHEWSVVRDVQNFLDPTLFIPERWIKTEPEGQRGDRLETSLPFSYGPRGCLGRNLAYLEMRMVLAKLFWQYDLVWFNGDEVDWERDGKGYTLWEKPDLRVMLKDHRSGEARS</sequence>
<comment type="similarity">
    <text evidence="2 9">Belongs to the cytochrome P450 family.</text>
</comment>
<keyword evidence="4 8" id="KW-0479">Metal-binding</keyword>
<dbReference type="CDD" id="cd11058">
    <property type="entry name" value="CYP60B-like"/>
    <property type="match status" value="1"/>
</dbReference>
<dbReference type="GO" id="GO:0005506">
    <property type="term" value="F:iron ion binding"/>
    <property type="evidence" value="ECO:0007669"/>
    <property type="project" value="InterPro"/>
</dbReference>
<dbReference type="OrthoDB" id="1470350at2759"/>
<dbReference type="Proteomes" id="UP000256328">
    <property type="component" value="Unassembled WGS sequence"/>
</dbReference>
<accession>A0A3D8RD61</accession>
<feature type="transmembrane region" description="Helical" evidence="10">
    <location>
        <begin position="34"/>
        <end position="56"/>
    </location>
</feature>
<dbReference type="EMBL" id="PDLN01000011">
    <property type="protein sequence ID" value="RDW71886.1"/>
    <property type="molecule type" value="Genomic_DNA"/>
</dbReference>
<keyword evidence="10" id="KW-1133">Transmembrane helix</keyword>
<evidence type="ECO:0000256" key="7">
    <source>
        <dbReference type="ARBA" id="ARBA00023033"/>
    </source>
</evidence>
<dbReference type="GO" id="GO:0016705">
    <property type="term" value="F:oxidoreductase activity, acting on paired donors, with incorporation or reduction of molecular oxygen"/>
    <property type="evidence" value="ECO:0007669"/>
    <property type="project" value="InterPro"/>
</dbReference>
<keyword evidence="3 8" id="KW-0349">Heme</keyword>
<gene>
    <name evidence="11" type="ORF">BP5796_07920</name>
</gene>
<organism evidence="11 12">
    <name type="scientific">Coleophoma crateriformis</name>
    <dbReference type="NCBI Taxonomy" id="565419"/>
    <lineage>
        <taxon>Eukaryota</taxon>
        <taxon>Fungi</taxon>
        <taxon>Dikarya</taxon>
        <taxon>Ascomycota</taxon>
        <taxon>Pezizomycotina</taxon>
        <taxon>Leotiomycetes</taxon>
        <taxon>Helotiales</taxon>
        <taxon>Dermateaceae</taxon>
        <taxon>Coleophoma</taxon>
    </lineage>
</organism>
<dbReference type="PANTHER" id="PTHR24305">
    <property type="entry name" value="CYTOCHROME P450"/>
    <property type="match status" value="1"/>
</dbReference>
<dbReference type="PRINTS" id="PR00463">
    <property type="entry name" value="EP450I"/>
</dbReference>
<evidence type="ECO:0000256" key="1">
    <source>
        <dbReference type="ARBA" id="ARBA00001971"/>
    </source>
</evidence>
<proteinExistence type="inferred from homology"/>
<keyword evidence="5 9" id="KW-0560">Oxidoreductase</keyword>
<evidence type="ECO:0000256" key="9">
    <source>
        <dbReference type="RuleBase" id="RU000461"/>
    </source>
</evidence>
<comment type="caution">
    <text evidence="11">The sequence shown here is derived from an EMBL/GenBank/DDBJ whole genome shotgun (WGS) entry which is preliminary data.</text>
</comment>
<dbReference type="SUPFAM" id="SSF48264">
    <property type="entry name" value="Cytochrome P450"/>
    <property type="match status" value="1"/>
</dbReference>
<evidence type="ECO:0000313" key="11">
    <source>
        <dbReference type="EMBL" id="RDW71886.1"/>
    </source>
</evidence>
<dbReference type="PROSITE" id="PS00086">
    <property type="entry name" value="CYTOCHROME_P450"/>
    <property type="match status" value="1"/>
</dbReference>
<keyword evidence="10" id="KW-0812">Transmembrane</keyword>
<evidence type="ECO:0000313" key="12">
    <source>
        <dbReference type="Proteomes" id="UP000256328"/>
    </source>
</evidence>
<dbReference type="Gene3D" id="1.10.630.10">
    <property type="entry name" value="Cytochrome P450"/>
    <property type="match status" value="1"/>
</dbReference>
<dbReference type="InterPro" id="IPR036396">
    <property type="entry name" value="Cyt_P450_sf"/>
</dbReference>
<dbReference type="AlphaFoldDB" id="A0A3D8RD61"/>
<feature type="binding site" description="axial binding residue" evidence="8">
    <location>
        <position position="471"/>
    </location>
    <ligand>
        <name>heme</name>
        <dbReference type="ChEBI" id="CHEBI:30413"/>
    </ligand>
    <ligandPart>
        <name>Fe</name>
        <dbReference type="ChEBI" id="CHEBI:18248"/>
    </ligandPart>
</feature>
<evidence type="ECO:0000256" key="10">
    <source>
        <dbReference type="SAM" id="Phobius"/>
    </source>
</evidence>
<dbReference type="Pfam" id="PF00067">
    <property type="entry name" value="p450"/>
    <property type="match status" value="1"/>
</dbReference>
<keyword evidence="7 9" id="KW-0503">Monooxygenase</keyword>
<dbReference type="InterPro" id="IPR002401">
    <property type="entry name" value="Cyt_P450_E_grp-I"/>
</dbReference>
<evidence type="ECO:0000256" key="3">
    <source>
        <dbReference type="ARBA" id="ARBA00022617"/>
    </source>
</evidence>
<evidence type="ECO:0000256" key="6">
    <source>
        <dbReference type="ARBA" id="ARBA00023004"/>
    </source>
</evidence>
<dbReference type="InterPro" id="IPR017972">
    <property type="entry name" value="Cyt_P450_CS"/>
</dbReference>
<dbReference type="GO" id="GO:0020037">
    <property type="term" value="F:heme binding"/>
    <property type="evidence" value="ECO:0007669"/>
    <property type="project" value="InterPro"/>
</dbReference>
<reference evidence="11 12" key="1">
    <citation type="journal article" date="2018" name="IMA Fungus">
        <title>IMA Genome-F 9: Draft genome sequence of Annulohypoxylon stygium, Aspergillus mulundensis, Berkeleyomyces basicola (syn. Thielaviopsis basicola), Ceratocystis smalleyi, two Cercospora beticola strains, Coleophoma cylindrospora, Fusarium fracticaudum, Phialophora cf. hyalina, and Morchella septimelata.</title>
        <authorList>
            <person name="Wingfield B.D."/>
            <person name="Bills G.F."/>
            <person name="Dong Y."/>
            <person name="Huang W."/>
            <person name="Nel W.J."/>
            <person name="Swalarsk-Parry B.S."/>
            <person name="Vaghefi N."/>
            <person name="Wilken P.M."/>
            <person name="An Z."/>
            <person name="de Beer Z.W."/>
            <person name="De Vos L."/>
            <person name="Chen L."/>
            <person name="Duong T.A."/>
            <person name="Gao Y."/>
            <person name="Hammerbacher A."/>
            <person name="Kikkert J.R."/>
            <person name="Li Y."/>
            <person name="Li H."/>
            <person name="Li K."/>
            <person name="Li Q."/>
            <person name="Liu X."/>
            <person name="Ma X."/>
            <person name="Naidoo K."/>
            <person name="Pethybridge S.J."/>
            <person name="Sun J."/>
            <person name="Steenkamp E.T."/>
            <person name="van der Nest M.A."/>
            <person name="van Wyk S."/>
            <person name="Wingfield M.J."/>
            <person name="Xiong C."/>
            <person name="Yue Q."/>
            <person name="Zhang X."/>
        </authorList>
    </citation>
    <scope>NUCLEOTIDE SEQUENCE [LARGE SCALE GENOMIC DNA]</scope>
    <source>
        <strain evidence="11 12">BP5796</strain>
    </source>
</reference>
<comment type="cofactor">
    <cofactor evidence="1 8">
        <name>heme</name>
        <dbReference type="ChEBI" id="CHEBI:30413"/>
    </cofactor>
</comment>